<dbReference type="Gene3D" id="1.20.120.220">
    <property type="entry name" value="ATP synthase, F0 complex, subunit A"/>
    <property type="match status" value="1"/>
</dbReference>
<feature type="transmembrane region" description="Helical" evidence="11">
    <location>
        <begin position="114"/>
        <end position="133"/>
    </location>
</feature>
<dbReference type="GO" id="GO:0045259">
    <property type="term" value="C:proton-transporting ATP synthase complex"/>
    <property type="evidence" value="ECO:0007669"/>
    <property type="project" value="UniProtKB-KW"/>
</dbReference>
<dbReference type="InterPro" id="IPR035908">
    <property type="entry name" value="F0_ATP_A_sf"/>
</dbReference>
<evidence type="ECO:0000256" key="7">
    <source>
        <dbReference type="ARBA" id="ARBA00022989"/>
    </source>
</evidence>
<evidence type="ECO:0000256" key="10">
    <source>
        <dbReference type="ARBA" id="ARBA00023310"/>
    </source>
</evidence>
<dbReference type="Pfam" id="PF00119">
    <property type="entry name" value="ATP-synt_A"/>
    <property type="match status" value="1"/>
</dbReference>
<evidence type="ECO:0000256" key="11">
    <source>
        <dbReference type="HAMAP-Rule" id="MF_01393"/>
    </source>
</evidence>
<dbReference type="STRING" id="1856638.A9Q68_03790"/>
<feature type="transmembrane region" description="Helical" evidence="11">
    <location>
        <begin position="75"/>
        <end position="94"/>
    </location>
</feature>
<evidence type="ECO:0000313" key="14">
    <source>
        <dbReference type="Proteomes" id="UP000182015"/>
    </source>
</evidence>
<dbReference type="PROSITE" id="PS00449">
    <property type="entry name" value="ATPASE_A"/>
    <property type="match status" value="1"/>
</dbReference>
<dbReference type="CDD" id="cd00310">
    <property type="entry name" value="ATP-synt_Fo_a_6"/>
    <property type="match status" value="1"/>
</dbReference>
<proteinExistence type="inferred from homology"/>
<keyword evidence="4 11" id="KW-0138">CF(0)</keyword>
<keyword evidence="9 11" id="KW-0472">Membrane</keyword>
<dbReference type="AlphaFoldDB" id="A0A1L8MPI0"/>
<gene>
    <name evidence="11" type="primary">atpB</name>
    <name evidence="13" type="ORF">A9Q68_03790</name>
</gene>
<evidence type="ECO:0000256" key="8">
    <source>
        <dbReference type="ARBA" id="ARBA00023065"/>
    </source>
</evidence>
<keyword evidence="10 11" id="KW-0066">ATP synthesis</keyword>
<sequence>MEEHTPTLTLGPVTFNLTLLAMCIIVIAIVFLFVYSTSRNMTLRPKGKQTVLEFLLSFVSSVTDEHVEKPFRKQYSLFFFCLFLFVMVANNLGLMTKIETPDRMNLWTSPTANVGFDLSLSFLISIICQVEGIRQRGVKAYLKRFVTPAIMAPMNLLEEVTNVLSLALRLYGNIFAGEIVMGLILKMLESNVAWFPVTLVLNIVWTIFSIFISCIQAYVFTKLSSMYIGKKVNEEEE</sequence>
<keyword evidence="14" id="KW-1185">Reference proteome</keyword>
<dbReference type="NCBIfam" id="NF004479">
    <property type="entry name" value="PRK05815.1-4"/>
    <property type="match status" value="1"/>
</dbReference>
<dbReference type="OrthoDB" id="9789241at2"/>
<dbReference type="InterPro" id="IPR000568">
    <property type="entry name" value="ATP_synth_F0_asu"/>
</dbReference>
<evidence type="ECO:0000256" key="6">
    <source>
        <dbReference type="ARBA" id="ARBA00022781"/>
    </source>
</evidence>
<dbReference type="PANTHER" id="PTHR42823">
    <property type="entry name" value="ATP SYNTHASE SUBUNIT A, CHLOROPLASTIC"/>
    <property type="match status" value="1"/>
</dbReference>
<organism evidence="13 14">
    <name type="scientific">Streptococcus bovimastitidis</name>
    <dbReference type="NCBI Taxonomy" id="1856638"/>
    <lineage>
        <taxon>Bacteria</taxon>
        <taxon>Bacillati</taxon>
        <taxon>Bacillota</taxon>
        <taxon>Bacilli</taxon>
        <taxon>Lactobacillales</taxon>
        <taxon>Streptococcaceae</taxon>
        <taxon>Streptococcus</taxon>
    </lineage>
</organism>
<feature type="transmembrane region" description="Helical" evidence="11">
    <location>
        <begin position="15"/>
        <end position="35"/>
    </location>
</feature>
<keyword evidence="6 11" id="KW-0375">Hydrogen ion transport</keyword>
<dbReference type="PRINTS" id="PR00123">
    <property type="entry name" value="ATPASEA"/>
</dbReference>
<dbReference type="NCBIfam" id="TIGR01131">
    <property type="entry name" value="ATP_synt_6_or_A"/>
    <property type="match status" value="1"/>
</dbReference>
<dbReference type="InterPro" id="IPR023011">
    <property type="entry name" value="ATP_synth_F0_asu_AS"/>
</dbReference>
<evidence type="ECO:0000256" key="12">
    <source>
        <dbReference type="RuleBase" id="RU000483"/>
    </source>
</evidence>
<dbReference type="InterPro" id="IPR045082">
    <property type="entry name" value="ATP_syn_F0_a_bact/chloroplast"/>
</dbReference>
<evidence type="ECO:0000256" key="1">
    <source>
        <dbReference type="ARBA" id="ARBA00004141"/>
    </source>
</evidence>
<dbReference type="GO" id="GO:0042777">
    <property type="term" value="P:proton motive force-driven plasma membrane ATP synthesis"/>
    <property type="evidence" value="ECO:0007669"/>
    <property type="project" value="TreeGrafter"/>
</dbReference>
<name>A0A1L8MPI0_9STRE</name>
<evidence type="ECO:0000256" key="3">
    <source>
        <dbReference type="ARBA" id="ARBA00022448"/>
    </source>
</evidence>
<dbReference type="GO" id="GO:0005886">
    <property type="term" value="C:plasma membrane"/>
    <property type="evidence" value="ECO:0007669"/>
    <property type="project" value="UniProtKB-SubCell"/>
</dbReference>
<comment type="similarity">
    <text evidence="2 11 12">Belongs to the ATPase A chain family.</text>
</comment>
<accession>A0A1L8MPI0</accession>
<keyword evidence="7 11" id="KW-1133">Transmembrane helix</keyword>
<reference evidence="14" key="1">
    <citation type="submission" date="2016-06" db="EMBL/GenBank/DDBJ databases">
        <authorList>
            <person name="de Vries S.P.W."/>
            <person name="Hadjirin N.F."/>
            <person name="Lay E.M."/>
            <person name="Zadoks R.N."/>
            <person name="Peacock S.J."/>
            <person name="Parkhill J."/>
            <person name="Grant A.J."/>
            <person name="Mcdougall S."/>
            <person name="Holmes M.A."/>
        </authorList>
    </citation>
    <scope>NUCLEOTIDE SEQUENCE [LARGE SCALE GENOMIC DNA]</scope>
    <source>
        <strain evidence="14">NZ1587</strain>
    </source>
</reference>
<comment type="caution">
    <text evidence="13">The sequence shown here is derived from an EMBL/GenBank/DDBJ whole genome shotgun (WGS) entry which is preliminary data.</text>
</comment>
<dbReference type="GO" id="GO:0046933">
    <property type="term" value="F:proton-transporting ATP synthase activity, rotational mechanism"/>
    <property type="evidence" value="ECO:0007669"/>
    <property type="project" value="UniProtKB-UniRule"/>
</dbReference>
<keyword evidence="11" id="KW-1003">Cell membrane</keyword>
<keyword evidence="8 11" id="KW-0406">Ion transport</keyword>
<protein>
    <recommendedName>
        <fullName evidence="11 12">ATP synthase subunit a</fullName>
    </recommendedName>
    <alternativeName>
        <fullName evidence="11">ATP synthase F0 sector subunit a</fullName>
    </alternativeName>
    <alternativeName>
        <fullName evidence="11">F-ATPase subunit 6</fullName>
    </alternativeName>
</protein>
<dbReference type="PANTHER" id="PTHR42823:SF3">
    <property type="entry name" value="ATP SYNTHASE SUBUNIT A, CHLOROPLASTIC"/>
    <property type="match status" value="1"/>
</dbReference>
<dbReference type="EMBL" id="LZDD01000001">
    <property type="protein sequence ID" value="OJF72680.1"/>
    <property type="molecule type" value="Genomic_DNA"/>
</dbReference>
<dbReference type="HAMAP" id="MF_01393">
    <property type="entry name" value="ATP_synth_a_bact"/>
    <property type="match status" value="1"/>
</dbReference>
<keyword evidence="3 11" id="KW-0813">Transport</keyword>
<keyword evidence="5 11" id="KW-0812">Transmembrane</keyword>
<evidence type="ECO:0000256" key="2">
    <source>
        <dbReference type="ARBA" id="ARBA00006810"/>
    </source>
</evidence>
<evidence type="ECO:0000313" key="13">
    <source>
        <dbReference type="EMBL" id="OJF72680.1"/>
    </source>
</evidence>
<evidence type="ECO:0000256" key="9">
    <source>
        <dbReference type="ARBA" id="ARBA00023136"/>
    </source>
</evidence>
<evidence type="ECO:0000256" key="4">
    <source>
        <dbReference type="ARBA" id="ARBA00022547"/>
    </source>
</evidence>
<feature type="transmembrane region" description="Helical" evidence="11">
    <location>
        <begin position="170"/>
        <end position="188"/>
    </location>
</feature>
<dbReference type="RefSeq" id="WP_071793361.1">
    <property type="nucleotide sequence ID" value="NZ_LZDD01000001.1"/>
</dbReference>
<evidence type="ECO:0000256" key="5">
    <source>
        <dbReference type="ARBA" id="ARBA00022692"/>
    </source>
</evidence>
<comment type="function">
    <text evidence="11 12">Key component of the proton channel; it plays a direct role in the translocation of protons across the membrane.</text>
</comment>
<dbReference type="Proteomes" id="UP000182015">
    <property type="component" value="Unassembled WGS sequence"/>
</dbReference>
<feature type="transmembrane region" description="Helical" evidence="11">
    <location>
        <begin position="194"/>
        <end position="221"/>
    </location>
</feature>
<dbReference type="SUPFAM" id="SSF81336">
    <property type="entry name" value="F1F0 ATP synthase subunit A"/>
    <property type="match status" value="1"/>
</dbReference>
<comment type="subcellular location">
    <subcellularLocation>
        <location evidence="11 12">Cell membrane</location>
        <topology evidence="11 12">Multi-pass membrane protein</topology>
    </subcellularLocation>
    <subcellularLocation>
        <location evidence="1">Membrane</location>
        <topology evidence="1">Multi-pass membrane protein</topology>
    </subcellularLocation>
</comment>